<sequence>MSDDAQPPMPPSQPPPAAGGPGYPPYPGGPAGVPPGGPGHPPAQGWPAHQGFPPSGAPVHGGHGPPFGPGGPYGPGGPGMPGGSPPPPKKRTGLWIGLGVGAVALVLVIVGGIALVALNGSEEPADRGEPQAADGSDGRGEPTGGAAAEETEPTKDDRDGDDFARYTGPSTPTKVDIGSGPYKRPGAHDVCSAFTDETLDGLGIEEDDGFNENESITSCIWSRLADDGSFHTLDVEYSVPPDNETSVSQAKSIYKFSAERGIGIIGERVKEKKVDIGDESLVVLTDMPGSSAHKEATVIVRVENMIVEIRRGIRLSSDEPDDASVMEWDDVQKLMPELARQAVNHLD</sequence>
<feature type="transmembrane region" description="Helical" evidence="2">
    <location>
        <begin position="94"/>
        <end position="118"/>
    </location>
</feature>
<organism evidence="3 4">
    <name type="scientific">Nocardiopsis rhodophaea</name>
    <dbReference type="NCBI Taxonomy" id="280238"/>
    <lineage>
        <taxon>Bacteria</taxon>
        <taxon>Bacillati</taxon>
        <taxon>Actinomycetota</taxon>
        <taxon>Actinomycetes</taxon>
        <taxon>Streptosporangiales</taxon>
        <taxon>Nocardiopsidaceae</taxon>
        <taxon>Nocardiopsis</taxon>
    </lineage>
</organism>
<evidence type="ECO:0000313" key="3">
    <source>
        <dbReference type="EMBL" id="GAA1981513.1"/>
    </source>
</evidence>
<evidence type="ECO:0008006" key="5">
    <source>
        <dbReference type="Google" id="ProtNLM"/>
    </source>
</evidence>
<comment type="caution">
    <text evidence="3">The sequence shown here is derived from an EMBL/GenBank/DDBJ whole genome shotgun (WGS) entry which is preliminary data.</text>
</comment>
<proteinExistence type="predicted"/>
<protein>
    <recommendedName>
        <fullName evidence="5">DUF3558 domain-containing protein</fullName>
    </recommendedName>
</protein>
<feature type="compositionally biased region" description="Pro residues" evidence="1">
    <location>
        <begin position="7"/>
        <end position="41"/>
    </location>
</feature>
<dbReference type="Proteomes" id="UP001501585">
    <property type="component" value="Unassembled WGS sequence"/>
</dbReference>
<keyword evidence="4" id="KW-1185">Reference proteome</keyword>
<feature type="compositionally biased region" description="Gly residues" evidence="1">
    <location>
        <begin position="59"/>
        <end position="82"/>
    </location>
</feature>
<name>A0ABN2S7N6_9ACTN</name>
<dbReference type="EMBL" id="BAAAPC010000001">
    <property type="protein sequence ID" value="GAA1981513.1"/>
    <property type="molecule type" value="Genomic_DNA"/>
</dbReference>
<feature type="compositionally biased region" description="Low complexity" evidence="1">
    <location>
        <begin position="42"/>
        <end position="58"/>
    </location>
</feature>
<gene>
    <name evidence="3" type="ORF">GCM10009799_03250</name>
</gene>
<evidence type="ECO:0000256" key="1">
    <source>
        <dbReference type="SAM" id="MobiDB-lite"/>
    </source>
</evidence>
<evidence type="ECO:0000256" key="2">
    <source>
        <dbReference type="SAM" id="Phobius"/>
    </source>
</evidence>
<accession>A0ABN2S7N6</accession>
<keyword evidence="2" id="KW-0812">Transmembrane</keyword>
<keyword evidence="2" id="KW-1133">Transmembrane helix</keyword>
<reference evidence="3 4" key="1">
    <citation type="journal article" date="2019" name="Int. J. Syst. Evol. Microbiol.">
        <title>The Global Catalogue of Microorganisms (GCM) 10K type strain sequencing project: providing services to taxonomists for standard genome sequencing and annotation.</title>
        <authorList>
            <consortium name="The Broad Institute Genomics Platform"/>
            <consortium name="The Broad Institute Genome Sequencing Center for Infectious Disease"/>
            <person name="Wu L."/>
            <person name="Ma J."/>
        </authorList>
    </citation>
    <scope>NUCLEOTIDE SEQUENCE [LARGE SCALE GENOMIC DNA]</scope>
    <source>
        <strain evidence="3 4">JCM 15313</strain>
    </source>
</reference>
<feature type="region of interest" description="Disordered" evidence="1">
    <location>
        <begin position="122"/>
        <end position="182"/>
    </location>
</feature>
<feature type="compositionally biased region" description="Basic and acidic residues" evidence="1">
    <location>
        <begin position="152"/>
        <end position="164"/>
    </location>
</feature>
<feature type="region of interest" description="Disordered" evidence="1">
    <location>
        <begin position="1"/>
        <end position="88"/>
    </location>
</feature>
<keyword evidence="2" id="KW-0472">Membrane</keyword>
<evidence type="ECO:0000313" key="4">
    <source>
        <dbReference type="Proteomes" id="UP001501585"/>
    </source>
</evidence>